<organism evidence="3 4">
    <name type="scientific">Crocosphaera subtropica (strain ATCC 51142 / BH68)</name>
    <name type="common">Cyanothece sp. (strain ATCC 51142)</name>
    <dbReference type="NCBI Taxonomy" id="43989"/>
    <lineage>
        <taxon>Bacteria</taxon>
        <taxon>Bacillati</taxon>
        <taxon>Cyanobacteriota</taxon>
        <taxon>Cyanophyceae</taxon>
        <taxon>Oscillatoriophycideae</taxon>
        <taxon>Chroococcales</taxon>
        <taxon>Aphanothecaceae</taxon>
        <taxon>Crocosphaera</taxon>
        <taxon>Crocosphaera subtropica</taxon>
    </lineage>
</organism>
<accession>B1WTL0</accession>
<dbReference type="STRING" id="43989.cce_4377"/>
<dbReference type="PANTHER" id="PTHR34556:SF2">
    <property type="entry name" value="PROTEIN TAB2 HOMOLOG, CHLOROPLASTIC"/>
    <property type="match status" value="1"/>
</dbReference>
<feature type="domain" description="RNA-binding protein Tab2-like N-terminal" evidence="1">
    <location>
        <begin position="9"/>
        <end position="109"/>
    </location>
</feature>
<feature type="domain" description="RNA-binding protein Tab2/Atab2 C-terminal" evidence="2">
    <location>
        <begin position="112"/>
        <end position="271"/>
    </location>
</feature>
<dbReference type="Pfam" id="PF20429">
    <property type="entry name" value="Tab2-like_C"/>
    <property type="match status" value="1"/>
</dbReference>
<dbReference type="InterPro" id="IPR046761">
    <property type="entry name" value="Tab2-like_C"/>
</dbReference>
<proteinExistence type="predicted"/>
<sequence length="275" mass="31550">MTVSKSMIIWQADFYKHLSQEHENNTKWNLIVCDQQGVIIHQASCQQSEATSNWLISELEPLVKQYSPDIIKVFRPQCLSLFALVGKRLEIKIEGTRRTPQLKQILQEKYPNSVKLEQSPPQAIPESLWGDKWHFATFKAGDFFDYFSDRPIPMKELPEALNPIHLGIASDVNIPGVVIYGGRQSMYLARWLADNQPVSLNYIPTEVNKSGGLILESGLVDRWVLLTFENAEMSQSAQQYEKQKERTQGLHFFLLQPDDSGMTQTGIWLLKKEKN</sequence>
<dbReference type="Pfam" id="PF06485">
    <property type="entry name" value="Tab2-like_N"/>
    <property type="match status" value="1"/>
</dbReference>
<dbReference type="InterPro" id="IPR009472">
    <property type="entry name" value="Tab2-like"/>
</dbReference>
<dbReference type="eggNOG" id="ENOG502Z7XK">
    <property type="taxonomic scope" value="Bacteria"/>
</dbReference>
<evidence type="ECO:0000313" key="3">
    <source>
        <dbReference type="EMBL" id="ACB53725.1"/>
    </source>
</evidence>
<dbReference type="Proteomes" id="UP000001203">
    <property type="component" value="Chromosome circular"/>
</dbReference>
<evidence type="ECO:0000259" key="2">
    <source>
        <dbReference type="Pfam" id="PF20429"/>
    </source>
</evidence>
<dbReference type="GO" id="GO:0003723">
    <property type="term" value="F:RNA binding"/>
    <property type="evidence" value="ECO:0007669"/>
    <property type="project" value="InterPro"/>
</dbReference>
<dbReference type="EMBL" id="CP000806">
    <property type="protein sequence ID" value="ACB53725.1"/>
    <property type="molecule type" value="Genomic_DNA"/>
</dbReference>
<dbReference type="HOGENOM" id="CLU_058545_0_0_3"/>
<dbReference type="PANTHER" id="PTHR34556">
    <property type="match status" value="1"/>
</dbReference>
<gene>
    <name evidence="3" type="ordered locus">cce_4377</name>
</gene>
<reference evidence="3 4" key="1">
    <citation type="journal article" date="2008" name="Proc. Natl. Acad. Sci. U.S.A.">
        <title>The genome of Cyanothece 51142, a unicellular diazotrophic cyanobacterium important in the marine nitrogen cycle.</title>
        <authorList>
            <person name="Welsh E.A."/>
            <person name="Liberton M."/>
            <person name="Stoeckel J."/>
            <person name="Loh T."/>
            <person name="Elvitigala T."/>
            <person name="Wang C."/>
            <person name="Wollam A."/>
            <person name="Fulton R.S."/>
            <person name="Clifton S.W."/>
            <person name="Jacobs J.M."/>
            <person name="Aurora R."/>
            <person name="Ghosh B.K."/>
            <person name="Sherman L.A."/>
            <person name="Smith R.D."/>
            <person name="Wilson R.K."/>
            <person name="Pakrasi H.B."/>
        </authorList>
    </citation>
    <scope>NUCLEOTIDE SEQUENCE [LARGE SCALE GENOMIC DNA]</scope>
    <source>
        <strain evidence="4">ATCC 51142 / BH68</strain>
    </source>
</reference>
<name>B1WTL0_CROS5</name>
<dbReference type="KEGG" id="cyt:cce_4377"/>
<keyword evidence="4" id="KW-1185">Reference proteome</keyword>
<dbReference type="AlphaFoldDB" id="B1WTL0"/>
<protein>
    <submittedName>
        <fullName evidence="3">DUF1092-containing protein</fullName>
    </submittedName>
</protein>
<evidence type="ECO:0000259" key="1">
    <source>
        <dbReference type="Pfam" id="PF06485"/>
    </source>
</evidence>
<evidence type="ECO:0000313" key="4">
    <source>
        <dbReference type="Proteomes" id="UP000001203"/>
    </source>
</evidence>
<dbReference type="InterPro" id="IPR046760">
    <property type="entry name" value="Tab2-like_N"/>
</dbReference>